<sequence length="128" mass="13627">MSQWSCDLGGRKVAGRPAMHGRTVLIFNLADWCTDLGHSAPSSLSDSVSKPMEWASRLPREFSCSFPFPSSSARCVDAECAQSGGTVQDRSRNRRPLQLWALAGGPSGAARHGIAEGRGPQDSRSAAP</sequence>
<evidence type="ECO:0000256" key="1">
    <source>
        <dbReference type="SAM" id="MobiDB-lite"/>
    </source>
</evidence>
<dbReference type="EMBL" id="CAUYUJ010001268">
    <property type="protein sequence ID" value="CAK0795135.1"/>
    <property type="molecule type" value="Genomic_DNA"/>
</dbReference>
<gene>
    <name evidence="2" type="ORF">PCOR1329_LOCUS4879</name>
</gene>
<comment type="caution">
    <text evidence="2">The sequence shown here is derived from an EMBL/GenBank/DDBJ whole genome shotgun (WGS) entry which is preliminary data.</text>
</comment>
<evidence type="ECO:0000313" key="2">
    <source>
        <dbReference type="EMBL" id="CAK0795135.1"/>
    </source>
</evidence>
<feature type="region of interest" description="Disordered" evidence="1">
    <location>
        <begin position="101"/>
        <end position="128"/>
    </location>
</feature>
<proteinExistence type="predicted"/>
<accession>A0ABN9PWP7</accession>
<dbReference type="Proteomes" id="UP001189429">
    <property type="component" value="Unassembled WGS sequence"/>
</dbReference>
<evidence type="ECO:0000313" key="3">
    <source>
        <dbReference type="Proteomes" id="UP001189429"/>
    </source>
</evidence>
<name>A0ABN9PWP7_9DINO</name>
<reference evidence="2" key="1">
    <citation type="submission" date="2023-10" db="EMBL/GenBank/DDBJ databases">
        <authorList>
            <person name="Chen Y."/>
            <person name="Shah S."/>
            <person name="Dougan E. K."/>
            <person name="Thang M."/>
            <person name="Chan C."/>
        </authorList>
    </citation>
    <scope>NUCLEOTIDE SEQUENCE [LARGE SCALE GENOMIC DNA]</scope>
</reference>
<keyword evidence="3" id="KW-1185">Reference proteome</keyword>
<protein>
    <submittedName>
        <fullName evidence="2">Uncharacterized protein</fullName>
    </submittedName>
</protein>
<organism evidence="2 3">
    <name type="scientific">Prorocentrum cordatum</name>
    <dbReference type="NCBI Taxonomy" id="2364126"/>
    <lineage>
        <taxon>Eukaryota</taxon>
        <taxon>Sar</taxon>
        <taxon>Alveolata</taxon>
        <taxon>Dinophyceae</taxon>
        <taxon>Prorocentrales</taxon>
        <taxon>Prorocentraceae</taxon>
        <taxon>Prorocentrum</taxon>
    </lineage>
</organism>